<proteinExistence type="predicted"/>
<sequence>MLSGTGDKLDVPSCWIFRPTKASMSWIGFLVDCSQDRVKMVLDEAKTITRFLYSDELLLELMRKHIVGELVRSSMQKSVVPMFTSEVRERESGENVHLRSMEHVPLEY</sequence>
<gene>
    <name evidence="1" type="ORF">M6B38_316920</name>
</gene>
<dbReference type="EMBL" id="JANAVB010010196">
    <property type="protein sequence ID" value="KAJ6839207.1"/>
    <property type="molecule type" value="Genomic_DNA"/>
</dbReference>
<accession>A0AAX6HEZ6</accession>
<evidence type="ECO:0000313" key="1">
    <source>
        <dbReference type="EMBL" id="KAJ6839207.1"/>
    </source>
</evidence>
<reference evidence="1" key="2">
    <citation type="submission" date="2023-04" db="EMBL/GenBank/DDBJ databases">
        <authorList>
            <person name="Bruccoleri R.E."/>
            <person name="Oakeley E.J."/>
            <person name="Faust A.-M."/>
            <person name="Dessus-Babus S."/>
            <person name="Altorfer M."/>
            <person name="Burckhardt D."/>
            <person name="Oertli M."/>
            <person name="Naumann U."/>
            <person name="Petersen F."/>
            <person name="Wong J."/>
        </authorList>
    </citation>
    <scope>NUCLEOTIDE SEQUENCE</scope>
    <source>
        <strain evidence="1">GSM-AAB239-AS_SAM_17_03QT</strain>
        <tissue evidence="1">Leaf</tissue>
    </source>
</reference>
<keyword evidence="2" id="KW-1185">Reference proteome</keyword>
<dbReference type="AlphaFoldDB" id="A0AAX6HEZ6"/>
<name>A0AAX6HEZ6_IRIPA</name>
<protein>
    <submittedName>
        <fullName evidence="1">Uncharacterized protein</fullName>
    </submittedName>
</protein>
<reference evidence="1" key="1">
    <citation type="journal article" date="2023" name="GigaByte">
        <title>Genome assembly of the bearded iris, Iris pallida Lam.</title>
        <authorList>
            <person name="Bruccoleri R.E."/>
            <person name="Oakeley E.J."/>
            <person name="Faust A.M.E."/>
            <person name="Altorfer M."/>
            <person name="Dessus-Babus S."/>
            <person name="Burckhardt D."/>
            <person name="Oertli M."/>
            <person name="Naumann U."/>
            <person name="Petersen F."/>
            <person name="Wong J."/>
        </authorList>
    </citation>
    <scope>NUCLEOTIDE SEQUENCE</scope>
    <source>
        <strain evidence="1">GSM-AAB239-AS_SAM_17_03QT</strain>
    </source>
</reference>
<organism evidence="1 2">
    <name type="scientific">Iris pallida</name>
    <name type="common">Sweet iris</name>
    <dbReference type="NCBI Taxonomy" id="29817"/>
    <lineage>
        <taxon>Eukaryota</taxon>
        <taxon>Viridiplantae</taxon>
        <taxon>Streptophyta</taxon>
        <taxon>Embryophyta</taxon>
        <taxon>Tracheophyta</taxon>
        <taxon>Spermatophyta</taxon>
        <taxon>Magnoliopsida</taxon>
        <taxon>Liliopsida</taxon>
        <taxon>Asparagales</taxon>
        <taxon>Iridaceae</taxon>
        <taxon>Iridoideae</taxon>
        <taxon>Irideae</taxon>
        <taxon>Iris</taxon>
    </lineage>
</organism>
<comment type="caution">
    <text evidence="1">The sequence shown here is derived from an EMBL/GenBank/DDBJ whole genome shotgun (WGS) entry which is preliminary data.</text>
</comment>
<evidence type="ECO:0000313" key="2">
    <source>
        <dbReference type="Proteomes" id="UP001140949"/>
    </source>
</evidence>
<dbReference type="Proteomes" id="UP001140949">
    <property type="component" value="Unassembled WGS sequence"/>
</dbReference>